<organism evidence="1">
    <name type="scientific">Arundo donax</name>
    <name type="common">Giant reed</name>
    <name type="synonym">Donax arundinaceus</name>
    <dbReference type="NCBI Taxonomy" id="35708"/>
    <lineage>
        <taxon>Eukaryota</taxon>
        <taxon>Viridiplantae</taxon>
        <taxon>Streptophyta</taxon>
        <taxon>Embryophyta</taxon>
        <taxon>Tracheophyta</taxon>
        <taxon>Spermatophyta</taxon>
        <taxon>Magnoliopsida</taxon>
        <taxon>Liliopsida</taxon>
        <taxon>Poales</taxon>
        <taxon>Poaceae</taxon>
        <taxon>PACMAD clade</taxon>
        <taxon>Arundinoideae</taxon>
        <taxon>Arundineae</taxon>
        <taxon>Arundo</taxon>
    </lineage>
</organism>
<proteinExistence type="predicted"/>
<dbReference type="EMBL" id="GBRH01211207">
    <property type="protein sequence ID" value="JAD86688.1"/>
    <property type="molecule type" value="Transcribed_RNA"/>
</dbReference>
<accession>A0A0A9DJ41</accession>
<evidence type="ECO:0000313" key="1">
    <source>
        <dbReference type="EMBL" id="JAD86688.1"/>
    </source>
</evidence>
<protein>
    <submittedName>
        <fullName evidence="1">Uncharacterized protein</fullName>
    </submittedName>
</protein>
<reference evidence="1" key="2">
    <citation type="journal article" date="2015" name="Data Brief">
        <title>Shoot transcriptome of the giant reed, Arundo donax.</title>
        <authorList>
            <person name="Barrero R.A."/>
            <person name="Guerrero F.D."/>
            <person name="Moolhuijzen P."/>
            <person name="Goolsby J.A."/>
            <person name="Tidwell J."/>
            <person name="Bellgard S.E."/>
            <person name="Bellgard M.I."/>
        </authorList>
    </citation>
    <scope>NUCLEOTIDE SEQUENCE</scope>
    <source>
        <tissue evidence="1">Shoot tissue taken approximately 20 cm above the soil surface</tissue>
    </source>
</reference>
<sequence>MVFPSPISLQIASPHSPLSPPCPIPPLKPSARAFPIGAAAALPTCRRLRDPTHTALILSPTASNQLAAHSAGHDSTPVKDQRDVRAYAEGLDSPDFEEGTQGEANEVRMYVEGLEDLDFEKEH</sequence>
<name>A0A0A9DJ41_ARUDO</name>
<reference evidence="1" key="1">
    <citation type="submission" date="2014-09" db="EMBL/GenBank/DDBJ databases">
        <authorList>
            <person name="Magalhaes I.L.F."/>
            <person name="Oliveira U."/>
            <person name="Santos F.R."/>
            <person name="Vidigal T.H.D.A."/>
            <person name="Brescovit A.D."/>
            <person name="Santos A.J."/>
        </authorList>
    </citation>
    <scope>NUCLEOTIDE SEQUENCE</scope>
    <source>
        <tissue evidence="1">Shoot tissue taken approximately 20 cm above the soil surface</tissue>
    </source>
</reference>
<dbReference type="AlphaFoldDB" id="A0A0A9DJ41"/>